<dbReference type="SUPFAM" id="SSF100950">
    <property type="entry name" value="NagB/RpiA/CoA transferase-like"/>
    <property type="match status" value="1"/>
</dbReference>
<organism evidence="9 10">
    <name type="scientific">Proteiniphilum saccharofermentans</name>
    <dbReference type="NCBI Taxonomy" id="1642647"/>
    <lineage>
        <taxon>Bacteria</taxon>
        <taxon>Pseudomonadati</taxon>
        <taxon>Bacteroidota</taxon>
        <taxon>Bacteroidia</taxon>
        <taxon>Bacteroidales</taxon>
        <taxon>Dysgonomonadaceae</taxon>
        <taxon>Proteiniphilum</taxon>
    </lineage>
</organism>
<dbReference type="RefSeq" id="WP_076931375.1">
    <property type="nucleotide sequence ID" value="NZ_LT605205.1"/>
</dbReference>
<dbReference type="Proteomes" id="UP000187464">
    <property type="component" value="Chromosome I"/>
</dbReference>
<dbReference type="InterPro" id="IPR039104">
    <property type="entry name" value="6PGL"/>
</dbReference>
<evidence type="ECO:0000256" key="1">
    <source>
        <dbReference type="ARBA" id="ARBA00000832"/>
    </source>
</evidence>
<evidence type="ECO:0000259" key="8">
    <source>
        <dbReference type="Pfam" id="PF01182"/>
    </source>
</evidence>
<dbReference type="GO" id="GO:0005975">
    <property type="term" value="P:carbohydrate metabolic process"/>
    <property type="evidence" value="ECO:0007669"/>
    <property type="project" value="UniProtKB-UniRule"/>
</dbReference>
<comment type="function">
    <text evidence="2 7">Hydrolysis of 6-phosphogluconolactone to 6-phosphogluconate.</text>
</comment>
<dbReference type="GO" id="GO:0006098">
    <property type="term" value="P:pentose-phosphate shunt"/>
    <property type="evidence" value="ECO:0007669"/>
    <property type="project" value="UniProtKB-UniPathway"/>
</dbReference>
<dbReference type="InterPro" id="IPR037171">
    <property type="entry name" value="NagB/RpiA_transferase-like"/>
</dbReference>
<evidence type="ECO:0000256" key="4">
    <source>
        <dbReference type="ARBA" id="ARBA00010662"/>
    </source>
</evidence>
<dbReference type="GO" id="GO:0017057">
    <property type="term" value="F:6-phosphogluconolactonase activity"/>
    <property type="evidence" value="ECO:0007669"/>
    <property type="project" value="UniProtKB-UniRule"/>
</dbReference>
<dbReference type="NCBIfam" id="TIGR01198">
    <property type="entry name" value="pgl"/>
    <property type="match status" value="1"/>
</dbReference>
<gene>
    <name evidence="7" type="primary">pgl</name>
    <name evidence="9" type="ORF">PSM36_2755</name>
</gene>
<evidence type="ECO:0000256" key="5">
    <source>
        <dbReference type="ARBA" id="ARBA00013198"/>
    </source>
</evidence>
<evidence type="ECO:0000256" key="2">
    <source>
        <dbReference type="ARBA" id="ARBA00002681"/>
    </source>
</evidence>
<dbReference type="STRING" id="1642647.PSM36_2755"/>
<dbReference type="Pfam" id="PF01182">
    <property type="entry name" value="Glucosamine_iso"/>
    <property type="match status" value="1"/>
</dbReference>
<feature type="domain" description="Glucosamine/galactosamine-6-phosphate isomerase" evidence="8">
    <location>
        <begin position="11"/>
        <end position="227"/>
    </location>
</feature>
<dbReference type="PANTHER" id="PTHR11054:SF0">
    <property type="entry name" value="6-PHOSPHOGLUCONOLACTONASE"/>
    <property type="match status" value="1"/>
</dbReference>
<name>A0A1R3T1D0_9BACT</name>
<evidence type="ECO:0000256" key="3">
    <source>
        <dbReference type="ARBA" id="ARBA00004961"/>
    </source>
</evidence>
<keyword evidence="7 9" id="KW-0378">Hydrolase</keyword>
<comment type="similarity">
    <text evidence="4 7">Belongs to the glucosamine/galactosamine-6-phosphate isomerase family. 6-phosphogluconolactonase subfamily.</text>
</comment>
<dbReference type="InterPro" id="IPR005900">
    <property type="entry name" value="6-phosphogluconolactonase_DevB"/>
</dbReference>
<evidence type="ECO:0000313" key="10">
    <source>
        <dbReference type="Proteomes" id="UP000187464"/>
    </source>
</evidence>
<reference evidence="9 10" key="1">
    <citation type="submission" date="2016-08" db="EMBL/GenBank/DDBJ databases">
        <authorList>
            <person name="Seilhamer J.J."/>
        </authorList>
    </citation>
    <scope>NUCLEOTIDE SEQUENCE [LARGE SCALE GENOMIC DNA]</scope>
    <source>
        <strain evidence="9">M3/6</strain>
    </source>
</reference>
<comment type="pathway">
    <text evidence="3 7">Carbohydrate degradation; pentose phosphate pathway; D-ribulose 5-phosphate from D-glucose 6-phosphate (oxidative stage): step 2/3.</text>
</comment>
<dbReference type="EMBL" id="LT605205">
    <property type="protein sequence ID" value="SCD21551.1"/>
    <property type="molecule type" value="Genomic_DNA"/>
</dbReference>
<evidence type="ECO:0000256" key="7">
    <source>
        <dbReference type="RuleBase" id="RU365095"/>
    </source>
</evidence>
<dbReference type="AlphaFoldDB" id="A0A1R3T1D0"/>
<protein>
    <recommendedName>
        <fullName evidence="6 7">6-phosphogluconolactonase</fullName>
        <shortName evidence="7">6PGL</shortName>
        <ecNumber evidence="5 7">3.1.1.31</ecNumber>
    </recommendedName>
</protein>
<proteinExistence type="inferred from homology"/>
<accession>A0A1R3T1D0</accession>
<sequence>MYIQIFKTKDDLNRVFTDRLKEIISEKGTITIALSGGSTPKSLFDYWAQLPEGEINWKKVKFFWGDERCVSPSDDESNYKMTKEHLFDFVPVPNENIFRIHGENDPGSEAVRYGKLLSGELETTNSVPSFDVLMLGMGDDGHTASIFPHEIILWDSPENCVTATHPVSGQRRVSLSGKVINAAKDIFFLVTGENKAEKVKEIIEQPDKAAEKYPAALVRPESGNLYWFLDTPAAKLLRHLTT</sequence>
<dbReference type="KEGG" id="psac:PSM36_2755"/>
<dbReference type="CDD" id="cd01400">
    <property type="entry name" value="6PGL"/>
    <property type="match status" value="1"/>
</dbReference>
<dbReference type="PANTHER" id="PTHR11054">
    <property type="entry name" value="6-PHOSPHOGLUCONOLACTONASE"/>
    <property type="match status" value="1"/>
</dbReference>
<dbReference type="InterPro" id="IPR006148">
    <property type="entry name" value="Glc/Gal-6P_isomerase"/>
</dbReference>
<dbReference type="Gene3D" id="3.40.50.1360">
    <property type="match status" value="1"/>
</dbReference>
<dbReference type="EC" id="3.1.1.31" evidence="5 7"/>
<evidence type="ECO:0000313" key="9">
    <source>
        <dbReference type="EMBL" id="SCD21551.1"/>
    </source>
</evidence>
<keyword evidence="10" id="KW-1185">Reference proteome</keyword>
<dbReference type="UniPathway" id="UPA00115">
    <property type="reaction ID" value="UER00409"/>
</dbReference>
<evidence type="ECO:0000256" key="6">
    <source>
        <dbReference type="ARBA" id="ARBA00020337"/>
    </source>
</evidence>
<comment type="catalytic activity">
    <reaction evidence="1 7">
        <text>6-phospho-D-glucono-1,5-lactone + H2O = 6-phospho-D-gluconate + H(+)</text>
        <dbReference type="Rhea" id="RHEA:12556"/>
        <dbReference type="ChEBI" id="CHEBI:15377"/>
        <dbReference type="ChEBI" id="CHEBI:15378"/>
        <dbReference type="ChEBI" id="CHEBI:57955"/>
        <dbReference type="ChEBI" id="CHEBI:58759"/>
        <dbReference type="EC" id="3.1.1.31"/>
    </reaction>
</comment>